<evidence type="ECO:0000313" key="3">
    <source>
        <dbReference type="EMBL" id="KAG5514750.1"/>
    </source>
</evidence>
<gene>
    <name evidence="3" type="ORF">RHGRI_035966</name>
</gene>
<dbReference type="Proteomes" id="UP000823749">
    <property type="component" value="Chromosome 13"/>
</dbReference>
<dbReference type="InterPro" id="IPR046960">
    <property type="entry name" value="PPR_At4g14850-like_plant"/>
</dbReference>
<evidence type="ECO:0000256" key="1">
    <source>
        <dbReference type="ARBA" id="ARBA00022737"/>
    </source>
</evidence>
<dbReference type="NCBIfam" id="TIGR00756">
    <property type="entry name" value="PPR"/>
    <property type="match status" value="1"/>
</dbReference>
<sequence length="130" mass="14519">MGSGFVPNVFISTSLINIYVRFFDSLGDAHKVFDEIPQPSVVSWNSLIFGYVHSGQFQSALGLFLQLDRSEICVDSFSFTAALSACGQLSLLQLGFRQKRREVRVVVVGFRQKWVEESVGVVWVVVGRGR</sequence>
<evidence type="ECO:0000313" key="4">
    <source>
        <dbReference type="Proteomes" id="UP000823749"/>
    </source>
</evidence>
<accession>A0AAV6HM08</accession>
<dbReference type="EMBL" id="JACTNZ010000013">
    <property type="protein sequence ID" value="KAG5514750.1"/>
    <property type="molecule type" value="Genomic_DNA"/>
</dbReference>
<dbReference type="Pfam" id="PF13041">
    <property type="entry name" value="PPR_2"/>
    <property type="match status" value="1"/>
</dbReference>
<proteinExistence type="predicted"/>
<name>A0AAV6HM08_9ERIC</name>
<dbReference type="InterPro" id="IPR002885">
    <property type="entry name" value="PPR_rpt"/>
</dbReference>
<organism evidence="3 4">
    <name type="scientific">Rhododendron griersonianum</name>
    <dbReference type="NCBI Taxonomy" id="479676"/>
    <lineage>
        <taxon>Eukaryota</taxon>
        <taxon>Viridiplantae</taxon>
        <taxon>Streptophyta</taxon>
        <taxon>Embryophyta</taxon>
        <taxon>Tracheophyta</taxon>
        <taxon>Spermatophyta</taxon>
        <taxon>Magnoliopsida</taxon>
        <taxon>eudicotyledons</taxon>
        <taxon>Gunneridae</taxon>
        <taxon>Pentapetalae</taxon>
        <taxon>asterids</taxon>
        <taxon>Ericales</taxon>
        <taxon>Ericaceae</taxon>
        <taxon>Ericoideae</taxon>
        <taxon>Rhodoreae</taxon>
        <taxon>Rhododendron</taxon>
    </lineage>
</organism>
<dbReference type="GO" id="GO:0009451">
    <property type="term" value="P:RNA modification"/>
    <property type="evidence" value="ECO:0007669"/>
    <property type="project" value="InterPro"/>
</dbReference>
<comment type="caution">
    <text evidence="3">The sequence shown here is derived from an EMBL/GenBank/DDBJ whole genome shotgun (WGS) entry which is preliminary data.</text>
</comment>
<protein>
    <recommendedName>
        <fullName evidence="5">Pentatricopeptide repeat-containing protein</fullName>
    </recommendedName>
</protein>
<dbReference type="Gene3D" id="1.25.40.10">
    <property type="entry name" value="Tetratricopeptide repeat domain"/>
    <property type="match status" value="1"/>
</dbReference>
<dbReference type="AlphaFoldDB" id="A0AAV6HM08"/>
<feature type="repeat" description="PPR" evidence="2">
    <location>
        <begin position="40"/>
        <end position="74"/>
    </location>
</feature>
<dbReference type="GO" id="GO:0003723">
    <property type="term" value="F:RNA binding"/>
    <property type="evidence" value="ECO:0007669"/>
    <property type="project" value="InterPro"/>
</dbReference>
<dbReference type="PROSITE" id="PS51375">
    <property type="entry name" value="PPR"/>
    <property type="match status" value="1"/>
</dbReference>
<keyword evidence="4" id="KW-1185">Reference proteome</keyword>
<reference evidence="3 4" key="1">
    <citation type="submission" date="2020-08" db="EMBL/GenBank/DDBJ databases">
        <title>Plant Genome Project.</title>
        <authorList>
            <person name="Zhang R.-G."/>
        </authorList>
    </citation>
    <scope>NUCLEOTIDE SEQUENCE [LARGE SCALE GENOMIC DNA]</scope>
    <source>
        <strain evidence="3">WSP0</strain>
        <tissue evidence="3">Leaf</tissue>
    </source>
</reference>
<evidence type="ECO:0008006" key="5">
    <source>
        <dbReference type="Google" id="ProtNLM"/>
    </source>
</evidence>
<keyword evidence="1" id="KW-0677">Repeat</keyword>
<dbReference type="InterPro" id="IPR011990">
    <property type="entry name" value="TPR-like_helical_dom_sf"/>
</dbReference>
<dbReference type="PANTHER" id="PTHR47926">
    <property type="entry name" value="PENTATRICOPEPTIDE REPEAT-CONTAINING PROTEIN"/>
    <property type="match status" value="1"/>
</dbReference>
<evidence type="ECO:0000256" key="2">
    <source>
        <dbReference type="PROSITE-ProRule" id="PRU00708"/>
    </source>
</evidence>